<sequence>MAMPPTRRDRWLALGLLLVALVLAYLLLVHPWFTRPLLDINQGITEVQDRQLRVDAQLQQRDAVNKRLQQVQAALAGRPGFLREATAESAAAALSSRLQDAVASASPGNRSCTISNRSPLTDNSPDAAFPRVALQVRLRCGVPEMAAVLHTLETGSPRLFVGNLNLLAQRFQQSPNESGLGLDVSFELVGYLQPGLTPDVAAAAAVPPSVPAPEPSGLEPAGLQPTADGPGAAMGAPADPAAADAAASEPVQEAPHEN</sequence>
<evidence type="ECO:0000313" key="3">
    <source>
        <dbReference type="Proteomes" id="UP001302072"/>
    </source>
</evidence>
<dbReference type="NCBIfam" id="NF040576">
    <property type="entry name" value="T2SS_GspM_XpsM"/>
    <property type="match status" value="1"/>
</dbReference>
<evidence type="ECO:0000256" key="1">
    <source>
        <dbReference type="SAM" id="MobiDB-lite"/>
    </source>
</evidence>
<protein>
    <submittedName>
        <fullName evidence="2">Type II secretion system protein GspM</fullName>
    </submittedName>
</protein>
<gene>
    <name evidence="2" type="primary">gspM</name>
    <name evidence="2" type="ORF">PDM29_10590</name>
</gene>
<evidence type="ECO:0000313" key="2">
    <source>
        <dbReference type="EMBL" id="WNH50844.1"/>
    </source>
</evidence>
<accession>A0ABY9YIY1</accession>
<dbReference type="RefSeq" id="WP_311190145.1">
    <property type="nucleotide sequence ID" value="NZ_CP115541.1"/>
</dbReference>
<proteinExistence type="predicted"/>
<reference evidence="2 3" key="1">
    <citation type="submission" date="2022-12" db="EMBL/GenBank/DDBJ databases">
        <title>Two new species, Stenotrophomonas aracearum and Stenotrophomonas oahuensis, isolated from Anthurium (Araceae family) in Hawaii.</title>
        <authorList>
            <person name="Chunag S.C."/>
            <person name="Dobhal S."/>
            <person name="Alvarez A."/>
            <person name="Arif M."/>
        </authorList>
    </citation>
    <scope>NUCLEOTIDE SEQUENCE [LARGE SCALE GENOMIC DNA]</scope>
    <source>
        <strain evidence="2 3">A5586</strain>
    </source>
</reference>
<dbReference type="Pfam" id="PF10741">
    <property type="entry name" value="T2SSM_b"/>
    <property type="match status" value="1"/>
</dbReference>
<dbReference type="Proteomes" id="UP001302072">
    <property type="component" value="Chromosome"/>
</dbReference>
<feature type="region of interest" description="Disordered" evidence="1">
    <location>
        <begin position="207"/>
        <end position="258"/>
    </location>
</feature>
<feature type="compositionally biased region" description="Low complexity" evidence="1">
    <location>
        <begin position="227"/>
        <end position="247"/>
    </location>
</feature>
<dbReference type="InterPro" id="IPR034756">
    <property type="entry name" value="T2SSM_b"/>
</dbReference>
<keyword evidence="3" id="KW-1185">Reference proteome</keyword>
<organism evidence="2 3">
    <name type="scientific">Stenotrophomonas oahuensis</name>
    <dbReference type="NCBI Taxonomy" id="3003271"/>
    <lineage>
        <taxon>Bacteria</taxon>
        <taxon>Pseudomonadati</taxon>
        <taxon>Pseudomonadota</taxon>
        <taxon>Gammaproteobacteria</taxon>
        <taxon>Lysobacterales</taxon>
        <taxon>Lysobacteraceae</taxon>
        <taxon>Stenotrophomonas</taxon>
    </lineage>
</organism>
<dbReference type="EMBL" id="CP115541">
    <property type="protein sequence ID" value="WNH50844.1"/>
    <property type="molecule type" value="Genomic_DNA"/>
</dbReference>
<name>A0ABY9YIY1_9GAMM</name>